<feature type="compositionally biased region" description="Basic and acidic residues" evidence="11">
    <location>
        <begin position="26"/>
        <end position="42"/>
    </location>
</feature>
<feature type="domain" description="C2H2-type" evidence="12">
    <location>
        <begin position="677"/>
        <end position="705"/>
    </location>
</feature>
<keyword evidence="2" id="KW-0479">Metal-binding</keyword>
<gene>
    <name evidence="14" type="primary">LOC106578166</name>
</gene>
<keyword evidence="7" id="KW-0238">DNA-binding</keyword>
<dbReference type="GO" id="GO:0000978">
    <property type="term" value="F:RNA polymerase II cis-regulatory region sequence-specific DNA binding"/>
    <property type="evidence" value="ECO:0007669"/>
    <property type="project" value="TreeGrafter"/>
</dbReference>
<dbReference type="GeneID" id="106578166"/>
<evidence type="ECO:0000259" key="12">
    <source>
        <dbReference type="PROSITE" id="PS50157"/>
    </source>
</evidence>
<feature type="domain" description="C2H2-type" evidence="12">
    <location>
        <begin position="384"/>
        <end position="406"/>
    </location>
</feature>
<keyword evidence="3" id="KW-0677">Repeat</keyword>
<feature type="domain" description="C2H2-type" evidence="12">
    <location>
        <begin position="1562"/>
        <end position="1593"/>
    </location>
</feature>
<dbReference type="OrthoDB" id="6105938at2759"/>
<evidence type="ECO:0000256" key="5">
    <source>
        <dbReference type="ARBA" id="ARBA00022833"/>
    </source>
</evidence>
<feature type="domain" description="C2H2-type" evidence="12">
    <location>
        <begin position="1432"/>
        <end position="1460"/>
    </location>
</feature>
<dbReference type="GO" id="GO:0008270">
    <property type="term" value="F:zinc ion binding"/>
    <property type="evidence" value="ECO:0007669"/>
    <property type="project" value="UniProtKB-KW"/>
</dbReference>
<evidence type="ECO:0000256" key="6">
    <source>
        <dbReference type="ARBA" id="ARBA00023015"/>
    </source>
</evidence>
<feature type="domain" description="C2H2-type" evidence="12">
    <location>
        <begin position="1606"/>
        <end position="1629"/>
    </location>
</feature>
<evidence type="ECO:0000256" key="10">
    <source>
        <dbReference type="PROSITE-ProRule" id="PRU00042"/>
    </source>
</evidence>
<sequence>MEDVSAVTIKYEGGDEQESEDVSENFTKKAENSANKSAKDDSTDGDGLFRCLDCGEAFGEEAAYQEHQHEHTHDGPIVCLDSDSQLDGLLVSESGGQRTLCCALCGRKFADSRGFYSHQVKHRNEALKQSTPVLQSTPVAQSTAGPQSTPDQSLGVAKQYVYECEDCGKSYTSMGSFISHTRSHKQASKSVFHELAHLKKKSFECQTCGRCYSRSSALDAHRRCHEVKLIPKSRKRDAKKQPPAEEPAITTEDSNKASEQVDRAQENLFGCSCGKTFRAQSGLKTHQRFSHNDKCSPEKLKRKPPKFDCSECEKTFSSYAGMLCHQRYHMKRGGSGGKRFPCEECGKVFTTLTFYYKHQRLAHTEETPAKSFLHQVCQLQKKTFECQECGLRFSRASALQSHRLCHNDVFGRTEKESQTQTSPLPQHKLLLDNKTETETFALGAVVYPQDTLQTPVTERDPSFYETDGDAEADGTDDVNVEVISASDGSVRDEEESLQELNPDLELLCESDQDGKEEMDAVLCPTEYISNTLKSKPEIDLKIVQIDFPPFLGEGAQTEKVQGQDTPKRFNCPECYRWFTSAASLRSHKLWHRVDGKKRWNPEKDIFKCDVCGFDTTHRKTYHNHMRKHDGRKPHKSVLYQLAGLQKNSFKCEVCGKCFSRMSALHSHQQQHPKSKAHPCPDCEKTYSNASGLYNHRKSCHAQTPTQDEVSDTKSEVLSDTKSEVFNPKKTLLGPKVYYCERCGKGFWSLGAYTHHKQNQAQCAHLKEKNEPTVSSHSVNDPPHVRGKVACPVCRKKFRHQGIMKSHMRTHENGNHRCELCSKSFRMFSSLLRHQVVHNAQVLPPPIKSFQHQVEQVKKNAYSCPDCGKLFSRAKALKFHMKSHGYETDYSASSPKSALELEGLKCSTCLSHFSNKSSLHTHQKQCGKIKTVSKSHKEDIAQHDTVPKAKKLKCPSCPSLFNNLLSLQYHRKECGKPRAVGGLDVKAKGGLEKVTKCIVKDLVKTTLSNNSGTEKITKSVTEKERGEQKETNESLTLKKAATINTTDLKYKCKECERSFAVVGALNFHKRIHVLGHKSKVKPKLKFQVAAIPEEPKQPKKVEQTTKGQFCCPECGRRFISNAALGTHRRWHTDKKFAGSLIKDDNTNSVGHKSVDEGPFQCNKCGKGFFYLCVLRRHQLYYPPCQTKAEPEPTAHTSMVGNRKPSRSEFACPECNKTFVKGSLLAAHYESEHNKSIESADLQGDQSMSISIEEVPEQPATSHSKSEAIPLKKPKLKLNLHQCPHCDMSFLKVRGLRAHKWQAHSQGKKVKSKGTLAESRDSVAINNLATKGSEPVNESKDFVTENKGMVVKTEHYVTKSKNAVGRRRKKGRPGFKSIPCIDCGKRYSSSGALYNHKKICGVLKQEVNPGMAEVVEEEPTPSTRLYEQTIKCLFKCDKCGKAFPTEEQLRAHKDLAKSRPHSCALCCRGYWTETQLHQHLAWHDEVRRRLPTELRYRLSASVSTGPAKLNVPLPDLKAKSSLKPPPTPPSRPQNSHKCQHCGKAFLSPGALHKHEAQHDSDGSYRCSLCPRTFSEIRDLIDHHQECMGDDKGQRDPYTAVSSRDTDGLTCIECGMCFSRELELHQHYIEHARGAY</sequence>
<evidence type="ECO:0000313" key="13">
    <source>
        <dbReference type="Proteomes" id="UP001652741"/>
    </source>
</evidence>
<feature type="domain" description="C2H2-type" evidence="12">
    <location>
        <begin position="1049"/>
        <end position="1071"/>
    </location>
</feature>
<evidence type="ECO:0000256" key="3">
    <source>
        <dbReference type="ARBA" id="ARBA00022737"/>
    </source>
</evidence>
<evidence type="ECO:0000256" key="9">
    <source>
        <dbReference type="ARBA" id="ARBA00023242"/>
    </source>
</evidence>
<evidence type="ECO:0000256" key="11">
    <source>
        <dbReference type="SAM" id="MobiDB-lite"/>
    </source>
</evidence>
<feature type="domain" description="C2H2-type" evidence="12">
    <location>
        <begin position="1108"/>
        <end position="1135"/>
    </location>
</feature>
<feature type="domain" description="C2H2-type" evidence="12">
    <location>
        <begin position="1279"/>
        <end position="1307"/>
    </location>
</feature>
<feature type="domain" description="C2H2-type" evidence="12">
    <location>
        <begin position="340"/>
        <end position="368"/>
    </location>
</feature>
<dbReference type="Gene3D" id="3.30.160.60">
    <property type="entry name" value="Classic Zinc Finger"/>
    <property type="match status" value="13"/>
</dbReference>
<keyword evidence="8" id="KW-0804">Transcription</keyword>
<dbReference type="KEGG" id="sasa:106578166"/>
<dbReference type="Pfam" id="PF13912">
    <property type="entry name" value="zf-C2H2_6"/>
    <property type="match status" value="2"/>
</dbReference>
<keyword evidence="6" id="KW-0805">Transcription regulation</keyword>
<feature type="compositionally biased region" description="Low complexity" evidence="11">
    <location>
        <begin position="1510"/>
        <end position="1520"/>
    </location>
</feature>
<feature type="domain" description="C2H2-type" evidence="12">
    <location>
        <begin position="569"/>
        <end position="596"/>
    </location>
</feature>
<dbReference type="Proteomes" id="UP001652741">
    <property type="component" value="Chromosome ssa02"/>
</dbReference>
<dbReference type="InterPro" id="IPR036236">
    <property type="entry name" value="Znf_C2H2_sf"/>
</dbReference>
<accession>A0A1S3NA03</accession>
<feature type="domain" description="C2H2-type" evidence="12">
    <location>
        <begin position="861"/>
        <end position="888"/>
    </location>
</feature>
<reference evidence="14" key="1">
    <citation type="submission" date="2025-08" db="UniProtKB">
        <authorList>
            <consortium name="RefSeq"/>
        </authorList>
    </citation>
    <scope>IDENTIFICATION</scope>
</reference>
<feature type="region of interest" description="Disordered" evidence="11">
    <location>
        <begin position="1505"/>
        <end position="1536"/>
    </location>
</feature>
<dbReference type="GO" id="GO:0005654">
    <property type="term" value="C:nucleoplasm"/>
    <property type="evidence" value="ECO:0007669"/>
    <property type="project" value="TreeGrafter"/>
</dbReference>
<dbReference type="RefSeq" id="XP_014012274.1">
    <property type="nucleotide sequence ID" value="XM_014156799.2"/>
</dbReference>
<evidence type="ECO:0000256" key="7">
    <source>
        <dbReference type="ARBA" id="ARBA00023125"/>
    </source>
</evidence>
<dbReference type="PANTHER" id="PTHR24399:SF31">
    <property type="entry name" value="ZINC FINGER PROTEIN PLAGL1"/>
    <property type="match status" value="1"/>
</dbReference>
<dbReference type="SMART" id="SM00355">
    <property type="entry name" value="ZnF_C2H2"/>
    <property type="match status" value="29"/>
</dbReference>
<dbReference type="InterPro" id="IPR013087">
    <property type="entry name" value="Znf_C2H2_type"/>
</dbReference>
<comment type="subcellular location">
    <subcellularLocation>
        <location evidence="1">Nucleus</location>
    </subcellularLocation>
</comment>
<feature type="domain" description="C2H2-type" evidence="12">
    <location>
        <begin position="815"/>
        <end position="842"/>
    </location>
</feature>
<feature type="domain" description="C2H2-type" evidence="12">
    <location>
        <begin position="269"/>
        <end position="296"/>
    </location>
</feature>
<feature type="domain" description="C2H2-type" evidence="12">
    <location>
        <begin position="1208"/>
        <end position="1236"/>
    </location>
</feature>
<feature type="region of interest" description="Disordered" evidence="11">
    <location>
        <begin position="128"/>
        <end position="152"/>
    </location>
</feature>
<dbReference type="SUPFAM" id="SSF57667">
    <property type="entry name" value="beta-beta-alpha zinc fingers"/>
    <property type="match status" value="11"/>
</dbReference>
<feature type="domain" description="C2H2-type" evidence="12">
    <location>
        <begin position="203"/>
        <end position="225"/>
    </location>
</feature>
<keyword evidence="9" id="KW-0539">Nucleus</keyword>
<dbReference type="Pfam" id="PF00096">
    <property type="entry name" value="zf-C2H2"/>
    <property type="match status" value="7"/>
</dbReference>
<evidence type="ECO:0000256" key="1">
    <source>
        <dbReference type="ARBA" id="ARBA00004123"/>
    </source>
</evidence>
<feature type="region of interest" description="Disordered" evidence="11">
    <location>
        <begin position="231"/>
        <end position="259"/>
    </location>
</feature>
<feature type="domain" description="C2H2-type" evidence="12">
    <location>
        <begin position="49"/>
        <end position="76"/>
    </location>
</feature>
<dbReference type="Pfam" id="PF12874">
    <property type="entry name" value="zf-met"/>
    <property type="match status" value="1"/>
</dbReference>
<feature type="compositionally biased region" description="Acidic residues" evidence="11">
    <location>
        <begin position="14"/>
        <end position="23"/>
    </location>
</feature>
<feature type="domain" description="C2H2-type" evidence="12">
    <location>
        <begin position="100"/>
        <end position="127"/>
    </location>
</feature>
<feature type="domain" description="C2H2-type" evidence="12">
    <location>
        <begin position="162"/>
        <end position="189"/>
    </location>
</feature>
<dbReference type="PROSITE" id="PS00028">
    <property type="entry name" value="ZINC_FINGER_C2H2_1"/>
    <property type="match status" value="20"/>
</dbReference>
<keyword evidence="5" id="KW-0862">Zinc</keyword>
<feature type="domain" description="C2H2-type" evidence="12">
    <location>
        <begin position="649"/>
        <end position="676"/>
    </location>
</feature>
<evidence type="ECO:0000256" key="4">
    <source>
        <dbReference type="ARBA" id="ARBA00022771"/>
    </source>
</evidence>
<feature type="domain" description="C2H2-type" evidence="12">
    <location>
        <begin position="606"/>
        <end position="633"/>
    </location>
</feature>
<feature type="domain" description="C2H2-type" evidence="12">
    <location>
        <begin position="788"/>
        <end position="815"/>
    </location>
</feature>
<evidence type="ECO:0000313" key="14">
    <source>
        <dbReference type="RefSeq" id="XP_014012274.1"/>
    </source>
</evidence>
<feature type="domain" description="C2H2-type" evidence="12">
    <location>
        <begin position="1534"/>
        <end position="1561"/>
    </location>
</feature>
<organism evidence="13 14">
    <name type="scientific">Salmo salar</name>
    <name type="common">Atlantic salmon</name>
    <dbReference type="NCBI Taxonomy" id="8030"/>
    <lineage>
        <taxon>Eukaryota</taxon>
        <taxon>Metazoa</taxon>
        <taxon>Chordata</taxon>
        <taxon>Craniata</taxon>
        <taxon>Vertebrata</taxon>
        <taxon>Euteleostomi</taxon>
        <taxon>Actinopterygii</taxon>
        <taxon>Neopterygii</taxon>
        <taxon>Teleostei</taxon>
        <taxon>Protacanthopterygii</taxon>
        <taxon>Salmoniformes</taxon>
        <taxon>Salmonidae</taxon>
        <taxon>Salmoninae</taxon>
        <taxon>Salmo</taxon>
    </lineage>
</organism>
<dbReference type="GO" id="GO:0001227">
    <property type="term" value="F:DNA-binding transcription repressor activity, RNA polymerase II-specific"/>
    <property type="evidence" value="ECO:0007669"/>
    <property type="project" value="TreeGrafter"/>
</dbReference>
<evidence type="ECO:0000256" key="8">
    <source>
        <dbReference type="ARBA" id="ARBA00023163"/>
    </source>
</evidence>
<feature type="domain" description="C2H2-type" evidence="12">
    <location>
        <begin position="737"/>
        <end position="769"/>
    </location>
</feature>
<dbReference type="PROSITE" id="PS50157">
    <property type="entry name" value="ZINC_FINGER_C2H2_2"/>
    <property type="match status" value="25"/>
</dbReference>
<proteinExistence type="predicted"/>
<keyword evidence="4 10" id="KW-0863">Zinc-finger</keyword>
<name>A0A1S3NA03_SALSA</name>
<feature type="domain" description="C2H2-type" evidence="12">
    <location>
        <begin position="1158"/>
        <end position="1189"/>
    </location>
</feature>
<feature type="domain" description="C2H2-type" evidence="12">
    <location>
        <begin position="307"/>
        <end position="329"/>
    </location>
</feature>
<feature type="region of interest" description="Disordered" evidence="11">
    <location>
        <begin position="1"/>
        <end position="43"/>
    </location>
</feature>
<dbReference type="OMA" id="FKGSICS"/>
<keyword evidence="13" id="KW-1185">Reference proteome</keyword>
<dbReference type="PANTHER" id="PTHR24399">
    <property type="entry name" value="ZINC FINGER AND BTB DOMAIN-CONTAINING"/>
    <property type="match status" value="1"/>
</dbReference>
<protein>
    <submittedName>
        <fullName evidence="14">Zinc finger protein 91 isoform X1</fullName>
    </submittedName>
</protein>
<evidence type="ECO:0000256" key="2">
    <source>
        <dbReference type="ARBA" id="ARBA00022723"/>
    </source>
</evidence>